<dbReference type="EMBL" id="JACMRX010000002">
    <property type="protein sequence ID" value="KAF7994381.1"/>
    <property type="molecule type" value="Genomic_DNA"/>
</dbReference>
<keyword evidence="5" id="KW-1185">Reference proteome</keyword>
<dbReference type="GO" id="GO:0005654">
    <property type="term" value="C:nucleoplasm"/>
    <property type="evidence" value="ECO:0007669"/>
    <property type="project" value="TreeGrafter"/>
</dbReference>
<comment type="subcellular location">
    <subcellularLocation>
        <location evidence="1">Nucleus</location>
    </subcellularLocation>
</comment>
<name>A0A834Y0P0_APHGI</name>
<evidence type="ECO:0008006" key="6">
    <source>
        <dbReference type="Google" id="ProtNLM"/>
    </source>
</evidence>
<dbReference type="GO" id="GO:0030690">
    <property type="term" value="C:Noc1p-Noc2p complex"/>
    <property type="evidence" value="ECO:0007669"/>
    <property type="project" value="TreeGrafter"/>
</dbReference>
<sequence>MKSKVQKKLTVNNKIKKPIDTKNGKIMKNKKIGNLFVAKKVADQEFENEENIIDNTNEFANDIDEEEEEDEDNETPVVNKVAVKITTKTLKQWEQELQTDKSSKIIKKLMDAFHVVAINILKSKKVSNLPYKIENSQVFNGIIELCIQHIPGVLKKFLHIVHDAKFEASKAKRFPKIKNTLSIYYTDIINILQTVTSPDVLTILLKHLHCTIQCTQSFPALNEALFSVLIKLWSSDEEVVRVNAFMNIIKITTTYKEAILDNLLKAMYSKYNEIAKNMTPDNFDCINFMQQSLAEIYLLDHNLAYNHAFMEIRQLALKLRNATIQKNKENIDAVYSWEYLNSIRLWSELIKNTKKQSVIRSLLYPLVQIVTSLIKLTPTSEYYPLRFHCCQLLINISQKTGTFIPVLPYLLEILKFYDFNKVKNVIVAEKMSFTCMLKVTKTQMQENAFKNSIIDNVYQLILEVATKDSNAIYFPDMYINCIMELKSFLAKCQVPSYCKKIKQIYDKIQENRQFVETERNKIIVDLSDSATILNWELTLKTRGTPLQKFYDTVSNQKINK</sequence>
<dbReference type="OrthoDB" id="10266662at2759"/>
<dbReference type="SUPFAM" id="SSF48371">
    <property type="entry name" value="ARM repeat"/>
    <property type="match status" value="1"/>
</dbReference>
<dbReference type="GO" id="GO:0030691">
    <property type="term" value="C:Noc2p-Noc3p complex"/>
    <property type="evidence" value="ECO:0007669"/>
    <property type="project" value="TreeGrafter"/>
</dbReference>
<dbReference type="Proteomes" id="UP000639338">
    <property type="component" value="Unassembled WGS sequence"/>
</dbReference>
<dbReference type="InterPro" id="IPR005343">
    <property type="entry name" value="Noc2"/>
</dbReference>
<proteinExistence type="inferred from homology"/>
<evidence type="ECO:0000256" key="1">
    <source>
        <dbReference type="ARBA" id="ARBA00004123"/>
    </source>
</evidence>
<comment type="caution">
    <text evidence="4">The sequence shown here is derived from an EMBL/GenBank/DDBJ whole genome shotgun (WGS) entry which is preliminary data.</text>
</comment>
<comment type="similarity">
    <text evidence="2">Belongs to the NOC2 family.</text>
</comment>
<dbReference type="GO" id="GO:0042393">
    <property type="term" value="F:histone binding"/>
    <property type="evidence" value="ECO:0007669"/>
    <property type="project" value="TreeGrafter"/>
</dbReference>
<dbReference type="GO" id="GO:0042273">
    <property type="term" value="P:ribosomal large subunit biogenesis"/>
    <property type="evidence" value="ECO:0007669"/>
    <property type="project" value="TreeGrafter"/>
</dbReference>
<gene>
    <name evidence="4" type="ORF">HCN44_003853</name>
</gene>
<organism evidence="4 5">
    <name type="scientific">Aphidius gifuensis</name>
    <name type="common">Parasitoid wasp</name>
    <dbReference type="NCBI Taxonomy" id="684658"/>
    <lineage>
        <taxon>Eukaryota</taxon>
        <taxon>Metazoa</taxon>
        <taxon>Ecdysozoa</taxon>
        <taxon>Arthropoda</taxon>
        <taxon>Hexapoda</taxon>
        <taxon>Insecta</taxon>
        <taxon>Pterygota</taxon>
        <taxon>Neoptera</taxon>
        <taxon>Endopterygota</taxon>
        <taxon>Hymenoptera</taxon>
        <taxon>Apocrita</taxon>
        <taxon>Ichneumonoidea</taxon>
        <taxon>Braconidae</taxon>
        <taxon>Aphidiinae</taxon>
        <taxon>Aphidius</taxon>
    </lineage>
</organism>
<keyword evidence="3" id="KW-0539">Nucleus</keyword>
<dbReference type="PANTHER" id="PTHR12687">
    <property type="entry name" value="NUCLEOLAR COMPLEX 2 AND RAD4-RELATED"/>
    <property type="match status" value="1"/>
</dbReference>
<protein>
    <recommendedName>
        <fullName evidence="6">Nucleolar complex protein 2 homolog</fullName>
    </recommendedName>
</protein>
<evidence type="ECO:0000256" key="2">
    <source>
        <dbReference type="ARBA" id="ARBA00005907"/>
    </source>
</evidence>
<evidence type="ECO:0000256" key="3">
    <source>
        <dbReference type="ARBA" id="ARBA00023242"/>
    </source>
</evidence>
<dbReference type="PANTHER" id="PTHR12687:SF4">
    <property type="entry name" value="NUCLEOLAR COMPLEX PROTEIN 2 HOMOLOG"/>
    <property type="match status" value="1"/>
</dbReference>
<dbReference type="GO" id="GO:0003714">
    <property type="term" value="F:transcription corepressor activity"/>
    <property type="evidence" value="ECO:0007669"/>
    <property type="project" value="TreeGrafter"/>
</dbReference>
<dbReference type="GO" id="GO:0000122">
    <property type="term" value="P:negative regulation of transcription by RNA polymerase II"/>
    <property type="evidence" value="ECO:0007669"/>
    <property type="project" value="TreeGrafter"/>
</dbReference>
<dbReference type="AlphaFoldDB" id="A0A834Y0P0"/>
<evidence type="ECO:0000313" key="5">
    <source>
        <dbReference type="Proteomes" id="UP000639338"/>
    </source>
</evidence>
<dbReference type="InterPro" id="IPR016024">
    <property type="entry name" value="ARM-type_fold"/>
</dbReference>
<dbReference type="Pfam" id="PF03715">
    <property type="entry name" value="Noc2"/>
    <property type="match status" value="1"/>
</dbReference>
<dbReference type="GO" id="GO:0005730">
    <property type="term" value="C:nucleolus"/>
    <property type="evidence" value="ECO:0007669"/>
    <property type="project" value="TreeGrafter"/>
</dbReference>
<reference evidence="4 5" key="1">
    <citation type="submission" date="2020-08" db="EMBL/GenBank/DDBJ databases">
        <title>Aphidius gifuensis genome sequencing and assembly.</title>
        <authorList>
            <person name="Du Z."/>
        </authorList>
    </citation>
    <scope>NUCLEOTIDE SEQUENCE [LARGE SCALE GENOMIC DNA]</scope>
    <source>
        <strain evidence="4">YNYX2018</strain>
        <tissue evidence="4">Adults</tissue>
    </source>
</reference>
<evidence type="ECO:0000313" key="4">
    <source>
        <dbReference type="EMBL" id="KAF7994381.1"/>
    </source>
</evidence>
<accession>A0A834Y0P0</accession>